<dbReference type="InterPro" id="IPR036390">
    <property type="entry name" value="WH_DNA-bd_sf"/>
</dbReference>
<dbReference type="Proteomes" id="UP000182491">
    <property type="component" value="Unassembled WGS sequence"/>
</dbReference>
<dbReference type="RefSeq" id="WP_068839191.1">
    <property type="nucleotide sequence ID" value="NZ_CP014766.1"/>
</dbReference>
<evidence type="ECO:0000256" key="3">
    <source>
        <dbReference type="ARBA" id="ARBA00023125"/>
    </source>
</evidence>
<evidence type="ECO:0000256" key="1">
    <source>
        <dbReference type="ARBA" id="ARBA00011046"/>
    </source>
</evidence>
<accession>A0A1I7FH48</accession>
<dbReference type="InterPro" id="IPR005650">
    <property type="entry name" value="BlaI_family"/>
</dbReference>
<comment type="similarity">
    <text evidence="1">Belongs to the BlaI transcriptional regulatory family.</text>
</comment>
<dbReference type="Gene3D" id="1.10.4040.10">
    <property type="entry name" value="Penicillinase repressor domain"/>
    <property type="match status" value="1"/>
</dbReference>
<dbReference type="InterPro" id="IPR036388">
    <property type="entry name" value="WH-like_DNA-bd_sf"/>
</dbReference>
<protein>
    <submittedName>
        <fullName evidence="5">Predicted transcriptional regulator</fullName>
    </submittedName>
</protein>
<reference evidence="6" key="1">
    <citation type="submission" date="2016-10" db="EMBL/GenBank/DDBJ databases">
        <authorList>
            <person name="Varghese N."/>
        </authorList>
    </citation>
    <scope>NUCLEOTIDE SEQUENCE [LARGE SCALE GENOMIC DNA]</scope>
    <source>
        <strain evidence="6">DSM 18820</strain>
    </source>
</reference>
<evidence type="ECO:0000313" key="5">
    <source>
        <dbReference type="EMBL" id="SFU35464.1"/>
    </source>
</evidence>
<dbReference type="GO" id="GO:0045892">
    <property type="term" value="P:negative regulation of DNA-templated transcription"/>
    <property type="evidence" value="ECO:0007669"/>
    <property type="project" value="InterPro"/>
</dbReference>
<keyword evidence="2" id="KW-0805">Transcription regulation</keyword>
<evidence type="ECO:0000313" key="6">
    <source>
        <dbReference type="Proteomes" id="UP000182491"/>
    </source>
</evidence>
<evidence type="ECO:0000256" key="2">
    <source>
        <dbReference type="ARBA" id="ARBA00023015"/>
    </source>
</evidence>
<dbReference type="PIRSF" id="PIRSF019455">
    <property type="entry name" value="CopR_AtkY"/>
    <property type="match status" value="1"/>
</dbReference>
<dbReference type="SUPFAM" id="SSF46785">
    <property type="entry name" value="Winged helix' DNA-binding domain"/>
    <property type="match status" value="1"/>
</dbReference>
<gene>
    <name evidence="5" type="ORF">SAMN04487941_0194</name>
</gene>
<dbReference type="Pfam" id="PF03965">
    <property type="entry name" value="Penicillinase_R"/>
    <property type="match status" value="1"/>
</dbReference>
<sequence>MSTDKNMNQQPTSSELAILQILWQRGPSTVRKVHDLLAQEKDIRYTTTLKTMQVMHARGFVQREIEGQNHIYEAAVAQEATQTALLDTFLQRAFGGSALRLVMKALGNYEASPEELEQLKKVIAQKENKNQKDHD</sequence>
<keyword evidence="3" id="KW-0238">DNA-binding</keyword>
<keyword evidence="6" id="KW-1185">Reference proteome</keyword>
<keyword evidence="4" id="KW-0804">Transcription</keyword>
<organism evidence="5 6">
    <name type="scientific">Pontibacter akesuensis</name>
    <dbReference type="NCBI Taxonomy" id="388950"/>
    <lineage>
        <taxon>Bacteria</taxon>
        <taxon>Pseudomonadati</taxon>
        <taxon>Bacteroidota</taxon>
        <taxon>Cytophagia</taxon>
        <taxon>Cytophagales</taxon>
        <taxon>Hymenobacteraceae</taxon>
        <taxon>Pontibacter</taxon>
    </lineage>
</organism>
<evidence type="ECO:0000256" key="4">
    <source>
        <dbReference type="ARBA" id="ARBA00023163"/>
    </source>
</evidence>
<dbReference type="AlphaFoldDB" id="A0A1I7FH48"/>
<proteinExistence type="inferred from homology"/>
<dbReference type="GO" id="GO:0003677">
    <property type="term" value="F:DNA binding"/>
    <property type="evidence" value="ECO:0007669"/>
    <property type="project" value="UniProtKB-KW"/>
</dbReference>
<dbReference type="OrthoDB" id="279010at2"/>
<dbReference type="Gene3D" id="1.10.10.10">
    <property type="entry name" value="Winged helix-like DNA-binding domain superfamily/Winged helix DNA-binding domain"/>
    <property type="match status" value="1"/>
</dbReference>
<dbReference type="EMBL" id="FPCA01000001">
    <property type="protein sequence ID" value="SFU35464.1"/>
    <property type="molecule type" value="Genomic_DNA"/>
</dbReference>
<dbReference type="STRING" id="388950.GCA_001611675_03332"/>
<name>A0A1I7FH48_9BACT</name>